<feature type="transmembrane region" description="Helical" evidence="1">
    <location>
        <begin position="26"/>
        <end position="54"/>
    </location>
</feature>
<protein>
    <recommendedName>
        <fullName evidence="3">Transmembrane protein</fullName>
    </recommendedName>
</protein>
<proteinExistence type="predicted"/>
<evidence type="ECO:0008006" key="3">
    <source>
        <dbReference type="Google" id="ProtNLM"/>
    </source>
</evidence>
<keyword evidence="1" id="KW-1133">Transmembrane helix</keyword>
<keyword evidence="1" id="KW-0812">Transmembrane</keyword>
<keyword evidence="1" id="KW-0472">Membrane</keyword>
<feature type="transmembrane region" description="Helical" evidence="1">
    <location>
        <begin position="66"/>
        <end position="86"/>
    </location>
</feature>
<dbReference type="AlphaFoldDB" id="A0A8D9AQ27"/>
<accession>A0A8D9AQ27</accession>
<organism evidence="2">
    <name type="scientific">Cacopsylla melanoneura</name>
    <dbReference type="NCBI Taxonomy" id="428564"/>
    <lineage>
        <taxon>Eukaryota</taxon>
        <taxon>Metazoa</taxon>
        <taxon>Ecdysozoa</taxon>
        <taxon>Arthropoda</taxon>
        <taxon>Hexapoda</taxon>
        <taxon>Insecta</taxon>
        <taxon>Pterygota</taxon>
        <taxon>Neoptera</taxon>
        <taxon>Paraneoptera</taxon>
        <taxon>Hemiptera</taxon>
        <taxon>Sternorrhyncha</taxon>
        <taxon>Psylloidea</taxon>
        <taxon>Psyllidae</taxon>
        <taxon>Psyllinae</taxon>
        <taxon>Cacopsylla</taxon>
    </lineage>
</organism>
<name>A0A8D9AQ27_9HEMI</name>
<evidence type="ECO:0000313" key="2">
    <source>
        <dbReference type="EMBL" id="CAG6767826.1"/>
    </source>
</evidence>
<sequence length="173" mass="19997">MMFCMKPFFEGFKAEIIRFKRKIFNVLLLSLISFYLTPCITPFNVLLLSLVSFYLTPFLRPSPFFLIFPLLKIPSIFFSFFSLPVFHSFSLINSCSSSSSSSFSVISGLVRCENFFFFFTSTNSNASGRMCEGVCVYVEKVPEVIRKEVEIEKEKKWMDGGGVLERRPQESWK</sequence>
<reference evidence="2" key="1">
    <citation type="submission" date="2021-05" db="EMBL/GenBank/DDBJ databases">
        <authorList>
            <person name="Alioto T."/>
            <person name="Alioto T."/>
            <person name="Gomez Garrido J."/>
        </authorList>
    </citation>
    <scope>NUCLEOTIDE SEQUENCE</scope>
</reference>
<dbReference type="EMBL" id="HBUF01574558">
    <property type="protein sequence ID" value="CAG6767826.1"/>
    <property type="molecule type" value="Transcribed_RNA"/>
</dbReference>
<evidence type="ECO:0000256" key="1">
    <source>
        <dbReference type="SAM" id="Phobius"/>
    </source>
</evidence>